<keyword evidence="1" id="KW-0677">Repeat</keyword>
<evidence type="ECO:0000256" key="3">
    <source>
        <dbReference type="ARBA" id="ARBA00022821"/>
    </source>
</evidence>
<dbReference type="Gene3D" id="1.20.5.4130">
    <property type="match status" value="1"/>
</dbReference>
<dbReference type="InterPro" id="IPR027417">
    <property type="entry name" value="P-loop_NTPase"/>
</dbReference>
<evidence type="ECO:0000256" key="2">
    <source>
        <dbReference type="ARBA" id="ARBA00022741"/>
    </source>
</evidence>
<gene>
    <name evidence="6" type="ORF">V6N11_017181</name>
</gene>
<dbReference type="PANTHER" id="PTHR19338">
    <property type="entry name" value="TRANSLOCASE OF INNER MITOCHONDRIAL MEMBRANE 13 HOMOLOG"/>
    <property type="match status" value="1"/>
</dbReference>
<feature type="coiled-coil region" evidence="4">
    <location>
        <begin position="28"/>
        <end position="55"/>
    </location>
</feature>
<accession>A0ABR2TXC0</accession>
<dbReference type="InterPro" id="IPR038005">
    <property type="entry name" value="RX-like_CC"/>
</dbReference>
<name>A0ABR2TXC0_9ROSI</name>
<dbReference type="InterPro" id="IPR041118">
    <property type="entry name" value="Rx_N"/>
</dbReference>
<comment type="caution">
    <text evidence="6">The sequence shown here is derived from an EMBL/GenBank/DDBJ whole genome shotgun (WGS) entry which is preliminary data.</text>
</comment>
<evidence type="ECO:0000313" key="7">
    <source>
        <dbReference type="Proteomes" id="UP001396334"/>
    </source>
</evidence>
<dbReference type="SUPFAM" id="SSF52540">
    <property type="entry name" value="P-loop containing nucleoside triphosphate hydrolases"/>
    <property type="match status" value="1"/>
</dbReference>
<protein>
    <recommendedName>
        <fullName evidence="5">Disease resistance N-terminal domain-containing protein</fullName>
    </recommendedName>
</protein>
<evidence type="ECO:0000313" key="6">
    <source>
        <dbReference type="EMBL" id="KAK9042102.1"/>
    </source>
</evidence>
<proteinExistence type="predicted"/>
<evidence type="ECO:0000256" key="4">
    <source>
        <dbReference type="SAM" id="Coils"/>
    </source>
</evidence>
<evidence type="ECO:0000256" key="1">
    <source>
        <dbReference type="ARBA" id="ARBA00022737"/>
    </source>
</evidence>
<dbReference type="Pfam" id="PF18052">
    <property type="entry name" value="Rx_N"/>
    <property type="match status" value="1"/>
</dbReference>
<reference evidence="6 7" key="1">
    <citation type="journal article" date="2024" name="G3 (Bethesda)">
        <title>Genome assembly of Hibiscus sabdariffa L. provides insights into metabolisms of medicinal natural products.</title>
        <authorList>
            <person name="Kim T."/>
        </authorList>
    </citation>
    <scope>NUCLEOTIDE SEQUENCE [LARGE SCALE GENOMIC DNA]</scope>
    <source>
        <strain evidence="6">TK-2024</strain>
        <tissue evidence="6">Old leaves</tissue>
    </source>
</reference>
<dbReference type="PANTHER" id="PTHR19338:SF37">
    <property type="entry name" value="DISEASE RESISTANCE PROTEIN RGA4"/>
    <property type="match status" value="1"/>
</dbReference>
<keyword evidence="3" id="KW-0611">Plant defense</keyword>
<keyword evidence="2" id="KW-0547">Nucleotide-binding</keyword>
<keyword evidence="7" id="KW-1185">Reference proteome</keyword>
<sequence>MAESIVSAILEQLTAITIGKASEAWCLVSGVEEEVKRLERNFKSLQLELEDAEEREYQDKRLKHWLDKFRDVSYDMEDVLDDWKIAIGQLQRVGGSVRKWKVCPFFSCFSSGPQTVRRYGIATKIKGINEQLDQIVNDQVRFELIRKKENKEHKRRLETTSFVDVSELIGRDAVKEDIIRILLCNERSRNIPTISIVGMGGTGKTALAQLV</sequence>
<keyword evidence="4" id="KW-0175">Coiled coil</keyword>
<organism evidence="6 7">
    <name type="scientific">Hibiscus sabdariffa</name>
    <name type="common">roselle</name>
    <dbReference type="NCBI Taxonomy" id="183260"/>
    <lineage>
        <taxon>Eukaryota</taxon>
        <taxon>Viridiplantae</taxon>
        <taxon>Streptophyta</taxon>
        <taxon>Embryophyta</taxon>
        <taxon>Tracheophyta</taxon>
        <taxon>Spermatophyta</taxon>
        <taxon>Magnoliopsida</taxon>
        <taxon>eudicotyledons</taxon>
        <taxon>Gunneridae</taxon>
        <taxon>Pentapetalae</taxon>
        <taxon>rosids</taxon>
        <taxon>malvids</taxon>
        <taxon>Malvales</taxon>
        <taxon>Malvaceae</taxon>
        <taxon>Malvoideae</taxon>
        <taxon>Hibiscus</taxon>
    </lineage>
</organism>
<dbReference type="EMBL" id="JBBPBN010000004">
    <property type="protein sequence ID" value="KAK9042102.1"/>
    <property type="molecule type" value="Genomic_DNA"/>
</dbReference>
<dbReference type="CDD" id="cd14798">
    <property type="entry name" value="RX-CC_like"/>
    <property type="match status" value="1"/>
</dbReference>
<feature type="domain" description="Disease resistance N-terminal" evidence="5">
    <location>
        <begin position="5"/>
        <end position="96"/>
    </location>
</feature>
<dbReference type="Gene3D" id="3.40.50.300">
    <property type="entry name" value="P-loop containing nucleotide triphosphate hydrolases"/>
    <property type="match status" value="1"/>
</dbReference>
<dbReference type="Proteomes" id="UP001396334">
    <property type="component" value="Unassembled WGS sequence"/>
</dbReference>
<evidence type="ECO:0000259" key="5">
    <source>
        <dbReference type="Pfam" id="PF18052"/>
    </source>
</evidence>